<dbReference type="InterPro" id="IPR004320">
    <property type="entry name" value="BPS1_pln"/>
</dbReference>
<name>A0A371EHQ4_MUCPR</name>
<comment type="caution">
    <text evidence="1">The sequence shown here is derived from an EMBL/GenBank/DDBJ whole genome shotgun (WGS) entry which is preliminary data.</text>
</comment>
<protein>
    <submittedName>
        <fullName evidence="1">Uncharacterized protein</fullName>
    </submittedName>
</protein>
<evidence type="ECO:0000313" key="1">
    <source>
        <dbReference type="EMBL" id="RDX65575.1"/>
    </source>
</evidence>
<dbReference type="Pfam" id="PF03087">
    <property type="entry name" value="BPS1"/>
    <property type="match status" value="1"/>
</dbReference>
<dbReference type="PANTHER" id="PTHR33070:SF129">
    <property type="entry name" value="DUF241 DOMAIN PROTEIN"/>
    <property type="match status" value="1"/>
</dbReference>
<dbReference type="AlphaFoldDB" id="A0A371EHQ4"/>
<keyword evidence="2" id="KW-1185">Reference proteome</keyword>
<dbReference type="GO" id="GO:0048367">
    <property type="term" value="P:shoot system development"/>
    <property type="evidence" value="ECO:0007669"/>
    <property type="project" value="InterPro"/>
</dbReference>
<feature type="non-terminal residue" evidence="1">
    <location>
        <position position="1"/>
    </location>
</feature>
<gene>
    <name evidence="1" type="ORF">CR513_55755</name>
</gene>
<dbReference type="EMBL" id="QJKJ01013829">
    <property type="protein sequence ID" value="RDX65575.1"/>
    <property type="molecule type" value="Genomic_DNA"/>
</dbReference>
<dbReference type="Proteomes" id="UP000257109">
    <property type="component" value="Unassembled WGS sequence"/>
</dbReference>
<reference evidence="1" key="1">
    <citation type="submission" date="2018-05" db="EMBL/GenBank/DDBJ databases">
        <title>Draft genome of Mucuna pruriens seed.</title>
        <authorList>
            <person name="Nnadi N.E."/>
            <person name="Vos R."/>
            <person name="Hasami M.H."/>
            <person name="Devisetty U.K."/>
            <person name="Aguiy J.C."/>
        </authorList>
    </citation>
    <scope>NUCLEOTIDE SEQUENCE [LARGE SCALE GENOMIC DNA]</scope>
    <source>
        <strain evidence="1">JCA_2017</strain>
    </source>
</reference>
<accession>A0A371EHQ4</accession>
<dbReference type="PANTHER" id="PTHR33070">
    <property type="entry name" value="OS06G0725500 PROTEIN"/>
    <property type="match status" value="1"/>
</dbReference>
<dbReference type="GO" id="GO:0048364">
    <property type="term" value="P:root development"/>
    <property type="evidence" value="ECO:0007669"/>
    <property type="project" value="InterPro"/>
</dbReference>
<evidence type="ECO:0000313" key="2">
    <source>
        <dbReference type="Proteomes" id="UP000257109"/>
    </source>
</evidence>
<dbReference type="OrthoDB" id="1701699at2759"/>
<proteinExistence type="predicted"/>
<dbReference type="STRING" id="157652.A0A371EHQ4"/>
<organism evidence="1 2">
    <name type="scientific">Mucuna pruriens</name>
    <name type="common">Velvet bean</name>
    <name type="synonym">Dolichos pruriens</name>
    <dbReference type="NCBI Taxonomy" id="157652"/>
    <lineage>
        <taxon>Eukaryota</taxon>
        <taxon>Viridiplantae</taxon>
        <taxon>Streptophyta</taxon>
        <taxon>Embryophyta</taxon>
        <taxon>Tracheophyta</taxon>
        <taxon>Spermatophyta</taxon>
        <taxon>Magnoliopsida</taxon>
        <taxon>eudicotyledons</taxon>
        <taxon>Gunneridae</taxon>
        <taxon>Pentapetalae</taxon>
        <taxon>rosids</taxon>
        <taxon>fabids</taxon>
        <taxon>Fabales</taxon>
        <taxon>Fabaceae</taxon>
        <taxon>Papilionoideae</taxon>
        <taxon>50 kb inversion clade</taxon>
        <taxon>NPAAA clade</taxon>
        <taxon>indigoferoid/millettioid clade</taxon>
        <taxon>Phaseoleae</taxon>
        <taxon>Mucuna</taxon>
    </lineage>
</organism>
<sequence length="319" mass="35837">MAASTLNHKFHNHARSNSLPSKPHPLILQCNEHLARLGAYETISSSLLRQNLTSLLDLHENIEKLVQLPLTQEALVQEHQEKWVDDLLDGSLRLLDACTATKDALLHTKECTRELQSTIRRRRGGEVELIIEVKKFLTSRKVVRKAIFKALENLKANANKCNLAITNKDYQTMSLVTLLKESEVITFSIFESLLNFFSGSTQAKRSSWALVSKLMHNKRIGFTQGAEDNEFAKVDAALQFFALNMSAKSNDISDLQKKLENLGTCIQDLEEGLDSLRGEFASLPLLVISTTQTRSLEQIDLQDNIDKLLQLAITQQALA</sequence>